<sequence>MSALETTRRFDWDTFVARYWNQRPVLFKGTGASPFTLTDVFDASAGATRRYLERSYAVDSRPDVTFTVDRSRQLVLKPWLPRASDGSLEAYDARIAAEVGAKRYALIISSLHSSGYGLWSRERAFFAELWKRVGLPITGGITTLFHGTYEHSPVGVHLDRFTTFLFALRGRKRMRFWRKRPWKEDVSTVLDYQPYLKDSFVAEVEPGDILYWPSTYYHVGESAGAGVTTSVNVGIPLTEHRTVYAVDDLLRGMIDETSLADHEWTQTRLARVDASPLMRDALRAGGRLPTVLPRALSEAVEAFRDVSRPRDARRHIQETWLKRLTSGGFQPVPDPAPTKRLRDGDRVHADARFPIVLEQEDTTRWICAANGQALRGKGGGQAVAKLFKELASGRESRVGDLLRPFRSGGRTAPDVDVIAATREGMRSVLEKLHACRALTQGQGNSPHPPLDAS</sequence>
<dbReference type="SUPFAM" id="SSF51197">
    <property type="entry name" value="Clavaminate synthase-like"/>
    <property type="match status" value="1"/>
</dbReference>
<comment type="caution">
    <text evidence="2">The sequence shown here is derived from an EMBL/GenBank/DDBJ whole genome shotgun (WGS) entry which is preliminary data.</text>
</comment>
<dbReference type="InterPro" id="IPR003347">
    <property type="entry name" value="JmjC_dom"/>
</dbReference>
<organism evidence="2 3">
    <name type="scientific">Corallococcus soli</name>
    <dbReference type="NCBI Taxonomy" id="2710757"/>
    <lineage>
        <taxon>Bacteria</taxon>
        <taxon>Pseudomonadati</taxon>
        <taxon>Myxococcota</taxon>
        <taxon>Myxococcia</taxon>
        <taxon>Myxococcales</taxon>
        <taxon>Cystobacterineae</taxon>
        <taxon>Myxococcaceae</taxon>
        <taxon>Corallococcus</taxon>
    </lineage>
</organism>
<dbReference type="EMBL" id="JAAIYO010000003">
    <property type="protein sequence ID" value="MBE4749068.1"/>
    <property type="molecule type" value="Genomic_DNA"/>
</dbReference>
<dbReference type="RefSeq" id="WP_193348474.1">
    <property type="nucleotide sequence ID" value="NZ_CBCSIP010000052.1"/>
</dbReference>
<evidence type="ECO:0000259" key="1">
    <source>
        <dbReference type="PROSITE" id="PS51184"/>
    </source>
</evidence>
<keyword evidence="3" id="KW-1185">Reference proteome</keyword>
<feature type="domain" description="JmjC" evidence="1">
    <location>
        <begin position="110"/>
        <end position="250"/>
    </location>
</feature>
<proteinExistence type="predicted"/>
<evidence type="ECO:0000313" key="2">
    <source>
        <dbReference type="EMBL" id="MBE4749068.1"/>
    </source>
</evidence>
<protein>
    <submittedName>
        <fullName evidence="2">Cupin</fullName>
    </submittedName>
</protein>
<name>A0ABR9PMB2_9BACT</name>
<dbReference type="PROSITE" id="PS51184">
    <property type="entry name" value="JMJC"/>
    <property type="match status" value="1"/>
</dbReference>
<gene>
    <name evidence="2" type="ORF">G4177_12940</name>
</gene>
<accession>A0ABR9PMB2</accession>
<dbReference type="Gene3D" id="2.60.120.650">
    <property type="entry name" value="Cupin"/>
    <property type="match status" value="1"/>
</dbReference>
<evidence type="ECO:0000313" key="3">
    <source>
        <dbReference type="Proteomes" id="UP001516472"/>
    </source>
</evidence>
<dbReference type="Proteomes" id="UP001516472">
    <property type="component" value="Unassembled WGS sequence"/>
</dbReference>
<dbReference type="Pfam" id="PF08007">
    <property type="entry name" value="JmjC_2"/>
    <property type="match status" value="1"/>
</dbReference>
<reference evidence="2 3" key="1">
    <citation type="submission" date="2020-02" db="EMBL/GenBank/DDBJ databases">
        <authorList>
            <person name="Babadi Z.K."/>
            <person name="Risdian C."/>
            <person name="Ebrahimipour G.H."/>
            <person name="Wink J."/>
        </authorList>
    </citation>
    <scope>NUCLEOTIDE SEQUENCE [LARGE SCALE GENOMIC DNA]</scope>
    <source>
        <strain evidence="2 3">ZKHCc1 1396</strain>
    </source>
</reference>